<sequence length="45" mass="5209">MESRIKRTQRDYSLAFKLSVVEQVEKGEMSYPEAQRRFGIQGAST</sequence>
<evidence type="ECO:0000313" key="1">
    <source>
        <dbReference type="EMBL" id="MEM5401212.1"/>
    </source>
</evidence>
<comment type="caution">
    <text evidence="1">The sequence shown here is derived from an EMBL/GenBank/DDBJ whole genome shotgun (WGS) entry which is preliminary data.</text>
</comment>
<proteinExistence type="predicted"/>
<dbReference type="EMBL" id="JAYMRU010000009">
    <property type="protein sequence ID" value="MEM5401212.1"/>
    <property type="molecule type" value="Genomic_DNA"/>
</dbReference>
<name>A0ACC6RI33_9BURK</name>
<feature type="non-terminal residue" evidence="1">
    <location>
        <position position="45"/>
    </location>
</feature>
<keyword evidence="2" id="KW-1185">Reference proteome</keyword>
<gene>
    <name evidence="1" type="ORF">VSR83_14110</name>
</gene>
<organism evidence="1 2">
    <name type="scientific">Paraburkholderia unamae</name>
    <dbReference type="NCBI Taxonomy" id="219649"/>
    <lineage>
        <taxon>Bacteria</taxon>
        <taxon>Pseudomonadati</taxon>
        <taxon>Pseudomonadota</taxon>
        <taxon>Betaproteobacteria</taxon>
        <taxon>Burkholderiales</taxon>
        <taxon>Burkholderiaceae</taxon>
        <taxon>Paraburkholderia</taxon>
    </lineage>
</organism>
<dbReference type="Proteomes" id="UP001392318">
    <property type="component" value="Unassembled WGS sequence"/>
</dbReference>
<reference evidence="1" key="1">
    <citation type="submission" date="2024-01" db="EMBL/GenBank/DDBJ databases">
        <title>The diversity of rhizobia nodulating Mimosa spp. in eleven states of Brazil covering several biomes is determined by host plant, location, and edaphic factors.</title>
        <authorList>
            <person name="Rouws L."/>
            <person name="Barauna A."/>
            <person name="Beukes C."/>
            <person name="De Faria S.M."/>
            <person name="Gross E."/>
            <person name="Dos Reis Junior F.B."/>
            <person name="Simon M."/>
            <person name="Maluk M."/>
            <person name="Odee D.W."/>
            <person name="Kenicer G."/>
            <person name="Young J.P.W."/>
            <person name="Reis V.M."/>
            <person name="Zilli J."/>
            <person name="James E.K."/>
        </authorList>
    </citation>
    <scope>NUCLEOTIDE SEQUENCE</scope>
    <source>
        <strain evidence="1">JPY452</strain>
    </source>
</reference>
<protein>
    <submittedName>
        <fullName evidence="1">IS3 family transposase</fullName>
    </submittedName>
</protein>
<accession>A0ACC6RI33</accession>
<evidence type="ECO:0000313" key="2">
    <source>
        <dbReference type="Proteomes" id="UP001392318"/>
    </source>
</evidence>